<dbReference type="InterPro" id="IPR011050">
    <property type="entry name" value="Pectin_lyase_fold/virulence"/>
</dbReference>
<keyword evidence="6" id="KW-1185">Reference proteome</keyword>
<proteinExistence type="inferred from homology"/>
<dbReference type="Proteomes" id="UP001209229">
    <property type="component" value="Unassembled WGS sequence"/>
</dbReference>
<evidence type="ECO:0000256" key="1">
    <source>
        <dbReference type="ARBA" id="ARBA00008834"/>
    </source>
</evidence>
<evidence type="ECO:0000256" key="4">
    <source>
        <dbReference type="RuleBase" id="RU361169"/>
    </source>
</evidence>
<evidence type="ECO:0000256" key="2">
    <source>
        <dbReference type="ARBA" id="ARBA00022801"/>
    </source>
</evidence>
<evidence type="ECO:0000313" key="5">
    <source>
        <dbReference type="EMBL" id="MCW3785595.1"/>
    </source>
</evidence>
<dbReference type="Pfam" id="PF00295">
    <property type="entry name" value="Glyco_hydro_28"/>
    <property type="match status" value="1"/>
</dbReference>
<dbReference type="SUPFAM" id="SSF51126">
    <property type="entry name" value="Pectin lyase-like"/>
    <property type="match status" value="1"/>
</dbReference>
<dbReference type="SMART" id="SM00710">
    <property type="entry name" value="PbH1"/>
    <property type="match status" value="7"/>
</dbReference>
<dbReference type="PANTHER" id="PTHR31339:SF9">
    <property type="entry name" value="PLASMIN AND FIBRONECTIN-BINDING PROTEIN A"/>
    <property type="match status" value="1"/>
</dbReference>
<dbReference type="PROSITE" id="PS00502">
    <property type="entry name" value="POLYGALACTURONASE"/>
    <property type="match status" value="1"/>
</dbReference>
<comment type="similarity">
    <text evidence="1 4">Belongs to the glycosyl hydrolase 28 family.</text>
</comment>
<dbReference type="GO" id="GO:0004650">
    <property type="term" value="F:polygalacturonase activity"/>
    <property type="evidence" value="ECO:0007669"/>
    <property type="project" value="InterPro"/>
</dbReference>
<comment type="caution">
    <text evidence="5">The sequence shown here is derived from an EMBL/GenBank/DDBJ whole genome shotgun (WGS) entry which is preliminary data.</text>
</comment>
<dbReference type="InterPro" id="IPR051801">
    <property type="entry name" value="GH28_Enzymes"/>
</dbReference>
<organism evidence="5 6">
    <name type="scientific">Plebeiibacterium sediminum</name>
    <dbReference type="NCBI Taxonomy" id="2992112"/>
    <lineage>
        <taxon>Bacteria</taxon>
        <taxon>Pseudomonadati</taxon>
        <taxon>Bacteroidota</taxon>
        <taxon>Bacteroidia</taxon>
        <taxon>Marinilabiliales</taxon>
        <taxon>Marinilabiliaceae</taxon>
        <taxon>Plebeiibacterium</taxon>
    </lineage>
</organism>
<evidence type="ECO:0000313" key="6">
    <source>
        <dbReference type="Proteomes" id="UP001209229"/>
    </source>
</evidence>
<protein>
    <submittedName>
        <fullName evidence="5">Glycoside hydrolase family 28 protein</fullName>
    </submittedName>
</protein>
<reference evidence="5" key="1">
    <citation type="submission" date="2022-10" db="EMBL/GenBank/DDBJ databases">
        <authorList>
            <person name="Yu W.X."/>
        </authorList>
    </citation>
    <scope>NUCLEOTIDE SEQUENCE</scope>
    <source>
        <strain evidence="5">AAT</strain>
    </source>
</reference>
<dbReference type="InterPro" id="IPR012334">
    <property type="entry name" value="Pectin_lyas_fold"/>
</dbReference>
<dbReference type="PROSITE" id="PS51257">
    <property type="entry name" value="PROKAR_LIPOPROTEIN"/>
    <property type="match status" value="1"/>
</dbReference>
<dbReference type="PANTHER" id="PTHR31339">
    <property type="entry name" value="PECTIN LYASE-RELATED"/>
    <property type="match status" value="1"/>
</dbReference>
<accession>A0AAE3SDT5</accession>
<keyword evidence="2 4" id="KW-0378">Hydrolase</keyword>
<dbReference type="InterPro" id="IPR000743">
    <property type="entry name" value="Glyco_hydro_28"/>
</dbReference>
<evidence type="ECO:0000256" key="3">
    <source>
        <dbReference type="ARBA" id="ARBA00023295"/>
    </source>
</evidence>
<dbReference type="Gene3D" id="2.160.20.10">
    <property type="entry name" value="Single-stranded right-handed beta-helix, Pectin lyase-like"/>
    <property type="match status" value="1"/>
</dbReference>
<gene>
    <name evidence="5" type="ORF">OM075_03915</name>
</gene>
<dbReference type="RefSeq" id="WP_301189167.1">
    <property type="nucleotide sequence ID" value="NZ_JAPDPJ010000004.1"/>
</dbReference>
<name>A0AAE3SDT5_9BACT</name>
<sequence length="565" mass="61745">MIKLTKLTYLAIVTLMACTTQPKDVVQNSVDKIYEGVEFEMPKVKEPVFQDYSVSIEKYNAVNDGKTLNTKAFADAIADVANNGGGKVVVPRGIWLTGPIVLKSNINLHLEDGALILFSENKDLYPLVETSFEGLNTVRCQAPLSGEGLENIAITGNGVIDGSGDAWRFVKRSKLTASHWKELVASGGVVDEKGDTWYPSESYMKAASMSDMNVAQFDSMEDYQKIRDFLRPVLVSLVNCKKVLLDGPVFQNSPAWNVHPLMCDDLTVRNITVRNPWYSQNGDGIDIESCKNVLLYNSSFDVGDDAICIKSGKDKDGRDRGIPAENTIVKNCIVYHGHGGVTVGSEMSGGVKNLHASGCTFVGTDVGLRFKSTRGRGGIVENIFISDIDMIDIPTNAISFNMYYGGLSVSEMLAQKDDKKTDEVLPEVTEETPQFKDIVIKNVTCKGALQAIYLQGLPEMNLENVLLENLTMVAKNGLLCMDATGIKIKDLHLDVENYPALNFVNVKDLKVEKLDLANPDFPMISVAGSKTKQVSIELPKGVSEDKAMTIGKAVDKNEVVVATTK</sequence>
<dbReference type="InterPro" id="IPR006626">
    <property type="entry name" value="PbH1"/>
</dbReference>
<keyword evidence="3 4" id="KW-0326">Glycosidase</keyword>
<dbReference type="GO" id="GO:0005975">
    <property type="term" value="P:carbohydrate metabolic process"/>
    <property type="evidence" value="ECO:0007669"/>
    <property type="project" value="InterPro"/>
</dbReference>
<dbReference type="AlphaFoldDB" id="A0AAE3SDT5"/>
<dbReference type="EMBL" id="JAPDPJ010000004">
    <property type="protein sequence ID" value="MCW3785595.1"/>
    <property type="molecule type" value="Genomic_DNA"/>
</dbReference>